<dbReference type="InterPro" id="IPR010982">
    <property type="entry name" value="Lambda_DNA-bd_dom_sf"/>
</dbReference>
<organism evidence="2 3">
    <name type="scientific">Staphylococcus pseudintermedius</name>
    <dbReference type="NCBI Taxonomy" id="283734"/>
    <lineage>
        <taxon>Bacteria</taxon>
        <taxon>Bacillati</taxon>
        <taxon>Bacillota</taxon>
        <taxon>Bacilli</taxon>
        <taxon>Bacillales</taxon>
        <taxon>Staphylococcaceae</taxon>
        <taxon>Staphylococcus</taxon>
        <taxon>Staphylococcus intermedius group</taxon>
    </lineage>
</organism>
<name>A0A317YPB2_STAPS</name>
<comment type="caution">
    <text evidence="2">The sequence shown here is derived from an EMBL/GenBank/DDBJ whole genome shotgun (WGS) entry which is preliminary data.</text>
</comment>
<dbReference type="AlphaFoldDB" id="A0A317YPB2"/>
<evidence type="ECO:0000313" key="3">
    <source>
        <dbReference type="Proteomes" id="UP000246800"/>
    </source>
</evidence>
<dbReference type="Gene3D" id="1.10.260.40">
    <property type="entry name" value="lambda repressor-like DNA-binding domains"/>
    <property type="match status" value="1"/>
</dbReference>
<dbReference type="InterPro" id="IPR001387">
    <property type="entry name" value="Cro/C1-type_HTH"/>
</dbReference>
<reference evidence="2 3" key="1">
    <citation type="journal article" date="2018" name="Vet. Microbiol.">
        <title>Clonal diversity and geographic distribution of methicillin-resistant Staphylococcus pseudintermedius from Australian animals: Discovery of novel sequence types.</title>
        <authorList>
            <person name="Worthing K.A."/>
            <person name="Abraham S."/>
            <person name="Coombs G.W."/>
            <person name="Pang S."/>
            <person name="Saputra S."/>
            <person name="Jordan D."/>
            <person name="Trott D.J."/>
            <person name="Norris J.M."/>
        </authorList>
    </citation>
    <scope>NUCLEOTIDE SEQUENCE [LARGE SCALE GENOMIC DNA]</scope>
    <source>
        <strain evidence="2 3">ST525 1</strain>
    </source>
</reference>
<gene>
    <name evidence="2" type="ORF">DD902_09495</name>
</gene>
<dbReference type="PROSITE" id="PS50943">
    <property type="entry name" value="HTH_CROC1"/>
    <property type="match status" value="1"/>
</dbReference>
<dbReference type="Proteomes" id="UP000246800">
    <property type="component" value="Unassembled WGS sequence"/>
</dbReference>
<feature type="domain" description="HTH cro/C1-type" evidence="1">
    <location>
        <begin position="25"/>
        <end position="60"/>
    </location>
</feature>
<evidence type="ECO:0000313" key="2">
    <source>
        <dbReference type="EMBL" id="PWZ74021.1"/>
    </source>
</evidence>
<proteinExistence type="predicted"/>
<dbReference type="SUPFAM" id="SSF47413">
    <property type="entry name" value="lambda repressor-like DNA-binding domains"/>
    <property type="match status" value="1"/>
</dbReference>
<sequence>MTLKKDTRNFFLNDRVIKGLIQYEDISEKTLMNIETGYTLPNLSTLKILATALEIDFIELIKEIEDHIP</sequence>
<dbReference type="GO" id="GO:0003677">
    <property type="term" value="F:DNA binding"/>
    <property type="evidence" value="ECO:0007669"/>
    <property type="project" value="InterPro"/>
</dbReference>
<dbReference type="EMBL" id="QEIT01000051">
    <property type="protein sequence ID" value="PWZ74021.1"/>
    <property type="molecule type" value="Genomic_DNA"/>
</dbReference>
<evidence type="ECO:0000259" key="1">
    <source>
        <dbReference type="PROSITE" id="PS50943"/>
    </source>
</evidence>
<accession>A0A317YPB2</accession>
<protein>
    <submittedName>
        <fullName evidence="2">XRE family transcriptional regulator</fullName>
    </submittedName>
</protein>